<dbReference type="Gene3D" id="1.20.120.1760">
    <property type="match status" value="1"/>
</dbReference>
<comment type="caution">
    <text evidence="2">The sequence shown here is derived from an EMBL/GenBank/DDBJ whole genome shotgun (WGS) entry which is preliminary data.</text>
</comment>
<feature type="transmembrane region" description="Helical" evidence="1">
    <location>
        <begin position="35"/>
        <end position="56"/>
    </location>
</feature>
<evidence type="ECO:0000313" key="3">
    <source>
        <dbReference type="Proteomes" id="UP000475385"/>
    </source>
</evidence>
<organism evidence="2 3">
    <name type="scientific">Falsiroseomonas algicola</name>
    <dbReference type="NCBI Taxonomy" id="2716930"/>
    <lineage>
        <taxon>Bacteria</taxon>
        <taxon>Pseudomonadati</taxon>
        <taxon>Pseudomonadota</taxon>
        <taxon>Alphaproteobacteria</taxon>
        <taxon>Acetobacterales</taxon>
        <taxon>Roseomonadaceae</taxon>
        <taxon>Falsiroseomonas</taxon>
    </lineage>
</organism>
<name>A0A6M1LPE2_9PROT</name>
<evidence type="ECO:0000313" key="2">
    <source>
        <dbReference type="EMBL" id="NGM22251.1"/>
    </source>
</evidence>
<dbReference type="RefSeq" id="WP_164696148.1">
    <property type="nucleotide sequence ID" value="NZ_JAAIKB010000008.1"/>
</dbReference>
<keyword evidence="1" id="KW-1133">Transmembrane helix</keyword>
<dbReference type="InterPro" id="IPR043130">
    <property type="entry name" value="CDP-OH_PTrfase_TM_dom"/>
</dbReference>
<feature type="transmembrane region" description="Helical" evidence="1">
    <location>
        <begin position="110"/>
        <end position="139"/>
    </location>
</feature>
<protein>
    <submittedName>
        <fullName evidence="2">CDP-alcohol phosphatidyltransferase family protein</fullName>
    </submittedName>
</protein>
<gene>
    <name evidence="2" type="ORF">G3576_19690</name>
</gene>
<keyword evidence="1" id="KW-0812">Transmembrane</keyword>
<proteinExistence type="predicted"/>
<dbReference type="Proteomes" id="UP000475385">
    <property type="component" value="Unassembled WGS sequence"/>
</dbReference>
<evidence type="ECO:0000256" key="1">
    <source>
        <dbReference type="SAM" id="Phobius"/>
    </source>
</evidence>
<accession>A0A6M1LPE2</accession>
<dbReference type="AlphaFoldDB" id="A0A6M1LPE2"/>
<feature type="transmembrane region" description="Helical" evidence="1">
    <location>
        <begin position="184"/>
        <end position="201"/>
    </location>
</feature>
<sequence length="215" mass="21952">MAESGDRRPIAARELSVMQRLAGALVRRGASADGISLAGMAAGLLAGLCLAGTAWWPVAAMPLWLAGALFIQLRLLANLLDGMVAIGRGIASPAGELFNEVPDRVSDTAVLAGLGIAAGDLALGLGAALAAMATAYLRAVGKAAGASSDFRGPMAKQHRMALVTALALACALLPAAWTAALPGLALWVILLLSLVTGWRRLQGAWTQLAQRNAPE</sequence>
<reference evidence="2 3" key="2">
    <citation type="submission" date="2020-03" db="EMBL/GenBank/DDBJ databases">
        <title>Roseomonas stagni sp. nov., isolated from pond water in Japan.</title>
        <authorList>
            <person name="Furuhata K."/>
            <person name="Miyamoto H."/>
            <person name="Goto K."/>
        </authorList>
    </citation>
    <scope>NUCLEOTIDE SEQUENCE [LARGE SCALE GENOMIC DNA]</scope>
    <source>
        <strain evidence="2 3">PeD5</strain>
    </source>
</reference>
<feature type="transmembrane region" description="Helical" evidence="1">
    <location>
        <begin position="160"/>
        <end position="178"/>
    </location>
</feature>
<keyword evidence="3" id="KW-1185">Reference proteome</keyword>
<reference evidence="2 3" key="1">
    <citation type="submission" date="2020-02" db="EMBL/GenBank/DDBJ databases">
        <authorList>
            <person name="Kim H.M."/>
            <person name="Jeon C.O."/>
        </authorList>
    </citation>
    <scope>NUCLEOTIDE SEQUENCE [LARGE SCALE GENOMIC DNA]</scope>
    <source>
        <strain evidence="2 3">PeD5</strain>
    </source>
</reference>
<keyword evidence="1" id="KW-0472">Membrane</keyword>
<dbReference type="EMBL" id="JAAIKB010000008">
    <property type="protein sequence ID" value="NGM22251.1"/>
    <property type="molecule type" value="Genomic_DNA"/>
</dbReference>